<evidence type="ECO:0000256" key="2">
    <source>
        <dbReference type="SAM" id="MobiDB-lite"/>
    </source>
</evidence>
<feature type="domain" description="CEP152 CEP63 binding coiled coil" evidence="3">
    <location>
        <begin position="1222"/>
        <end position="1254"/>
    </location>
</feature>
<keyword evidence="4" id="KW-1185">Reference proteome</keyword>
<feature type="coiled-coil region" evidence="1">
    <location>
        <begin position="341"/>
        <end position="442"/>
    </location>
</feature>
<feature type="region of interest" description="Disordered" evidence="2">
    <location>
        <begin position="1468"/>
        <end position="1524"/>
    </location>
</feature>
<dbReference type="PANTHER" id="PTHR10337">
    <property type="entry name" value="SHC TRANSFORMING PROTEIN"/>
    <property type="match status" value="1"/>
</dbReference>
<dbReference type="Proteomes" id="UP000050795">
    <property type="component" value="Unassembled WGS sequence"/>
</dbReference>
<keyword evidence="1" id="KW-0175">Coiled coil</keyword>
<dbReference type="GO" id="GO:0007099">
    <property type="term" value="P:centriole replication"/>
    <property type="evidence" value="ECO:0007669"/>
    <property type="project" value="TreeGrafter"/>
</dbReference>
<dbReference type="InterPro" id="IPR051235">
    <property type="entry name" value="CEP152/SHC-Transforming"/>
</dbReference>
<feature type="coiled-coil region" evidence="1">
    <location>
        <begin position="471"/>
        <end position="540"/>
    </location>
</feature>
<feature type="coiled-coil region" evidence="1">
    <location>
        <begin position="890"/>
        <end position="917"/>
    </location>
</feature>
<dbReference type="WBParaSite" id="TREG1_38220.1">
    <property type="protein sequence ID" value="TREG1_38220.1"/>
    <property type="gene ID" value="TREG1_38220"/>
</dbReference>
<feature type="compositionally biased region" description="Low complexity" evidence="2">
    <location>
        <begin position="1495"/>
        <end position="1519"/>
    </location>
</feature>
<organism evidence="4 5">
    <name type="scientific">Trichobilharzia regenti</name>
    <name type="common">Nasal bird schistosome</name>
    <dbReference type="NCBI Taxonomy" id="157069"/>
    <lineage>
        <taxon>Eukaryota</taxon>
        <taxon>Metazoa</taxon>
        <taxon>Spiralia</taxon>
        <taxon>Lophotrochozoa</taxon>
        <taxon>Platyhelminthes</taxon>
        <taxon>Trematoda</taxon>
        <taxon>Digenea</taxon>
        <taxon>Strigeidida</taxon>
        <taxon>Schistosomatoidea</taxon>
        <taxon>Schistosomatidae</taxon>
        <taxon>Trichobilharzia</taxon>
    </lineage>
</organism>
<dbReference type="Pfam" id="PF25770">
    <property type="entry name" value="CC_CEP63-bind_CEP152"/>
    <property type="match status" value="1"/>
</dbReference>
<evidence type="ECO:0000256" key="1">
    <source>
        <dbReference type="SAM" id="Coils"/>
    </source>
</evidence>
<protein>
    <recommendedName>
        <fullName evidence="3">CEP152 CEP63 binding coiled coil domain-containing protein</fullName>
    </recommendedName>
</protein>
<evidence type="ECO:0000313" key="4">
    <source>
        <dbReference type="Proteomes" id="UP000050795"/>
    </source>
</evidence>
<feature type="region of interest" description="Disordered" evidence="2">
    <location>
        <begin position="976"/>
        <end position="1001"/>
    </location>
</feature>
<evidence type="ECO:0000259" key="3">
    <source>
        <dbReference type="Pfam" id="PF25770"/>
    </source>
</evidence>
<name>A0AA85JP93_TRIRE</name>
<accession>A0AA85JP93</accession>
<reference evidence="5" key="2">
    <citation type="submission" date="2023-11" db="UniProtKB">
        <authorList>
            <consortium name="WormBaseParasite"/>
        </authorList>
    </citation>
    <scope>IDENTIFICATION</scope>
</reference>
<feature type="compositionally biased region" description="Polar residues" evidence="2">
    <location>
        <begin position="977"/>
        <end position="1001"/>
    </location>
</feature>
<evidence type="ECO:0000313" key="5">
    <source>
        <dbReference type="WBParaSite" id="TREG1_38220.1"/>
    </source>
</evidence>
<dbReference type="PANTHER" id="PTHR10337:SF6">
    <property type="entry name" value="CENTROSOMAL PROTEIN OF 152 KDA"/>
    <property type="match status" value="1"/>
</dbReference>
<feature type="compositionally biased region" description="Basic and acidic residues" evidence="2">
    <location>
        <begin position="1468"/>
        <end position="1487"/>
    </location>
</feature>
<sequence length="1561" mass="175850">MMLTEMINFDCDNFKVDDAEVDHEDKILKRELNQLISEQLGNFDLSEEEDQPDEICIVQTKPGCSPPETVAASSDDLISIIEAGKLSLLEIAIQKFGECSENATTESNELTSLGYDGQQSNSNRNSLGLSGRCSQDTHVVRQFENSAKESEKSTNCNNIHQVSNIHVCDNVQNPQLPIFPSVVSQDKPLPKVLNAAPCINLDLSLPGEVTNTLFSTAVDNKNQYTTHDHGRVISGPTNSIQTPPSPWSLLPSAIPPSLPPPDFPENVAWSRNSKGPTPSHAAYNEVTQASIPVDIKTHIVGHTTTSELTSSNIPCVTSSANMNLDSHLLPSGNEDRRELLYTARGRQLQELQAEVVQLKEEIAKEKRLSNHRILLAEGEKEILRSNLSTLEDTVKSLRMELVTKKENAEVLQNQLQENAESQKKLNEELLALRTTNESLSCQLVELTTGNALKRAEERETQLAESLEQRFLSRTEEIKTELKATQRNLNEKENEVSDLRRQLEICKAETMKAQQTHAEMIKEANKQLEEAQKHCQQLASSALCSEVTSLRQKVIELETSRKITEDVNTILQDELRGFRDQVAIYENVLKLDVYSHNVDIEDPVMYEPNDLTPYANKGRHSGKSVAFADVDTPGPSKANPLHRRPSSAIERPIYHQAFDENLGISTRCHSDEQSSRTRQHSGGKQAFSDNEDMLGKLGECDKVSFHSLTRQGILTSTPAVTSSKSSPKSPMGRLRAELERCLLNYKAKREQITKLHEALYTTRCQLHQSRESTEKAEKSAKLLQERVVSMEHELSTLRGIGENPGPREVLLSGQLERLKGDYVRLEEELQATRTRLQAALGAEAKALEAEKAASERLAASVAERDAAVDRARAVCESHYTAMRRRLEVDWANDKEAYARRAEEKLADMRKELYGMQQEVQRITNLYQESQVSAKKAIENALLEAMKLREAERMKFWREELPEQIEVARQSWISEMKGQHTSVNPSHKSVQTEPSADNSHASQSSVHVQTSLCDLLSIKLGLNLSDNSTFDNTEALEIKSILLNKYPILSQFMSMECLHYLCTHLIETPCMHLLYLEKEISNSFHTLLEIRLQNFLKQVNNELKKLIDEYKVTHIFNENVNKTVLSDDAVILKYFDPLQSVSVIREPEKTTAECIAHNLSVKTSDNQLSNTISSEYQSLITKIRVLTSSVSKSSECAPPSDLHNSLSTYEHKFVQVSDLEAPYYYSILEKIKGDVLKYVELCQSRAAQTLHTELFRIHKRACRQFTCQLRKALLDAGAPPVSSTTWHTRLNKTTNVPQEVNSNHSKCIPHDISCNSQNSKLKEPESVIIPPMSNSCTDLESLLHIIDEVCSTTESKFYTETTTGSRLFNRSTTESESYSRHNSQHRCEQQSRVDNIGDLASASYNPNEPKRAHSELSSMHNYFSNVNSPQQLSVTNASVEITSQIKGNNTSLSPKNMSNVHSNHLCRREEDFTSERHSGEQIKFYDRNVSRPIPTPRLSRSNFDSNNNNNPLKLSKSPNLLQSTPINSLQNANCDRKPVHTELYKLFENFYNTSSKHADEQNK</sequence>
<feature type="region of interest" description="Disordered" evidence="2">
    <location>
        <begin position="667"/>
        <end position="690"/>
    </location>
</feature>
<reference evidence="4" key="1">
    <citation type="submission" date="2022-06" db="EMBL/GenBank/DDBJ databases">
        <authorList>
            <person name="Berger JAMES D."/>
            <person name="Berger JAMES D."/>
        </authorList>
    </citation>
    <scope>NUCLEOTIDE SEQUENCE [LARGE SCALE GENOMIC DNA]</scope>
</reference>
<proteinExistence type="predicted"/>
<feature type="region of interest" description="Disordered" evidence="2">
    <location>
        <begin position="1366"/>
        <end position="1389"/>
    </location>
</feature>
<dbReference type="GO" id="GO:0005813">
    <property type="term" value="C:centrosome"/>
    <property type="evidence" value="ECO:0007669"/>
    <property type="project" value="TreeGrafter"/>
</dbReference>
<dbReference type="InterPro" id="IPR057659">
    <property type="entry name" value="CEP152_CC"/>
</dbReference>
<feature type="coiled-coil region" evidence="1">
    <location>
        <begin position="772"/>
        <end position="863"/>
    </location>
</feature>